<dbReference type="CDD" id="cd07729">
    <property type="entry name" value="AHL_lactonase_MBL-fold"/>
    <property type="match status" value="1"/>
</dbReference>
<keyword evidence="4" id="KW-0378">Hydrolase</keyword>
<dbReference type="PANTHER" id="PTHR42978">
    <property type="entry name" value="QUORUM-QUENCHING LACTONASE YTNP-RELATED-RELATED"/>
    <property type="match status" value="1"/>
</dbReference>
<name>A0AAE3T6D2_9RHOB</name>
<dbReference type="SMART" id="SM00849">
    <property type="entry name" value="Lactamase_B"/>
    <property type="match status" value="1"/>
</dbReference>
<dbReference type="SUPFAM" id="SSF56281">
    <property type="entry name" value="Metallo-hydrolase/oxidoreductase"/>
    <property type="match status" value="1"/>
</dbReference>
<comment type="caution">
    <text evidence="7">The sequence shown here is derived from an EMBL/GenBank/DDBJ whole genome shotgun (WGS) entry which is preliminary data.</text>
</comment>
<dbReference type="AlphaFoldDB" id="A0AAE3T6D2"/>
<comment type="cofactor">
    <cofactor evidence="1">
        <name>Zn(2+)</name>
        <dbReference type="ChEBI" id="CHEBI:29105"/>
    </cofactor>
</comment>
<dbReference type="GO" id="GO:0046872">
    <property type="term" value="F:metal ion binding"/>
    <property type="evidence" value="ECO:0007669"/>
    <property type="project" value="UniProtKB-KW"/>
</dbReference>
<keyword evidence="8" id="KW-1185">Reference proteome</keyword>
<keyword evidence="5" id="KW-0862">Zinc</keyword>
<organism evidence="7 8">
    <name type="scientific">Psychromarinibacter sediminicola</name>
    <dbReference type="NCBI Taxonomy" id="3033385"/>
    <lineage>
        <taxon>Bacteria</taxon>
        <taxon>Pseudomonadati</taxon>
        <taxon>Pseudomonadota</taxon>
        <taxon>Alphaproteobacteria</taxon>
        <taxon>Rhodobacterales</taxon>
        <taxon>Paracoccaceae</taxon>
        <taxon>Psychromarinibacter</taxon>
    </lineage>
</organism>
<dbReference type="GO" id="GO:0016787">
    <property type="term" value="F:hydrolase activity"/>
    <property type="evidence" value="ECO:0007669"/>
    <property type="project" value="UniProtKB-KW"/>
</dbReference>
<dbReference type="InterPro" id="IPR051013">
    <property type="entry name" value="MBL_superfamily_lactonases"/>
</dbReference>
<evidence type="ECO:0000256" key="5">
    <source>
        <dbReference type="ARBA" id="ARBA00022833"/>
    </source>
</evidence>
<keyword evidence="3" id="KW-0479">Metal-binding</keyword>
<dbReference type="Gene3D" id="3.60.15.10">
    <property type="entry name" value="Ribonuclease Z/Hydroxyacylglutathione hydrolase-like"/>
    <property type="match status" value="1"/>
</dbReference>
<dbReference type="RefSeq" id="WP_275565285.1">
    <property type="nucleotide sequence ID" value="NZ_JARGYC010000001.1"/>
</dbReference>
<evidence type="ECO:0000256" key="3">
    <source>
        <dbReference type="ARBA" id="ARBA00022723"/>
    </source>
</evidence>
<sequence length="273" mass="30585">MTDPATYEVYAIRHAVNDTRTRGNNFILEADPTAPLVLDFYSWVLIGRDRTIVVDTGMDPAKSAKHGHRHLLSPVDALAVLGIDAATADTVILTHAHYDHLGFLDAFPAAHFYMQAEEMAYVTGPWMEKPWFRRAYEPDEINRLVNLLHADRLTLHGRDAEIADGVTVHWVGGHCAGQEVVRVRTERGWVVLASDALHYYEEYERGVPFAVAFNLSDMIAAHDRIRALADSDDHVLPAHDPRLAELYPPLDATRAGQILRLDVAPARRREAAQ</sequence>
<proteinExistence type="inferred from homology"/>
<dbReference type="Proteomes" id="UP001220964">
    <property type="component" value="Unassembled WGS sequence"/>
</dbReference>
<evidence type="ECO:0000259" key="6">
    <source>
        <dbReference type="SMART" id="SM00849"/>
    </source>
</evidence>
<evidence type="ECO:0000256" key="2">
    <source>
        <dbReference type="ARBA" id="ARBA00007749"/>
    </source>
</evidence>
<evidence type="ECO:0000256" key="4">
    <source>
        <dbReference type="ARBA" id="ARBA00022801"/>
    </source>
</evidence>
<feature type="domain" description="Metallo-beta-lactamase" evidence="6">
    <location>
        <begin position="40"/>
        <end position="239"/>
    </location>
</feature>
<dbReference type="PANTHER" id="PTHR42978:SF7">
    <property type="entry name" value="METALLO-HYDROLASE RV2300C-RELATED"/>
    <property type="match status" value="1"/>
</dbReference>
<gene>
    <name evidence="7" type="ORF">P1J78_00185</name>
</gene>
<comment type="similarity">
    <text evidence="2">Belongs to the metallo-beta-lactamase superfamily.</text>
</comment>
<evidence type="ECO:0000313" key="7">
    <source>
        <dbReference type="EMBL" id="MDF0599135.1"/>
    </source>
</evidence>
<dbReference type="InterPro" id="IPR036866">
    <property type="entry name" value="RibonucZ/Hydroxyglut_hydro"/>
</dbReference>
<evidence type="ECO:0000256" key="1">
    <source>
        <dbReference type="ARBA" id="ARBA00001947"/>
    </source>
</evidence>
<protein>
    <submittedName>
        <fullName evidence="7">N-acyl homoserine lactonase family protein</fullName>
    </submittedName>
</protein>
<evidence type="ECO:0000313" key="8">
    <source>
        <dbReference type="Proteomes" id="UP001220964"/>
    </source>
</evidence>
<dbReference type="InterPro" id="IPR001279">
    <property type="entry name" value="Metallo-B-lactamas"/>
</dbReference>
<dbReference type="EMBL" id="JARGYC010000001">
    <property type="protein sequence ID" value="MDF0599135.1"/>
    <property type="molecule type" value="Genomic_DNA"/>
</dbReference>
<reference evidence="7" key="1">
    <citation type="submission" date="2023-03" db="EMBL/GenBank/DDBJ databases">
        <title>Multiphase analysis and comparison of six strains from genera Psychromarinibacter, Lutimaribacter, and Maritimibacter, including a novel species: Psychromarinibacter sediminicola sp. nov.</title>
        <authorList>
            <person name="Wang Y.-H."/>
            <person name="Ye M.-Q."/>
            <person name="Du Z.-J."/>
        </authorList>
    </citation>
    <scope>NUCLEOTIDE SEQUENCE</scope>
    <source>
        <strain evidence="7">C21-152</strain>
    </source>
</reference>
<accession>A0AAE3T6D2</accession>
<dbReference type="Pfam" id="PF00753">
    <property type="entry name" value="Lactamase_B"/>
    <property type="match status" value="1"/>
</dbReference>